<evidence type="ECO:0000259" key="1">
    <source>
        <dbReference type="Pfam" id="PF02627"/>
    </source>
</evidence>
<dbReference type="OrthoDB" id="9801997at2"/>
<sequence length="144" mass="15805">MSTQVPTENLESDPRVKAVFDDIRSTRKTDFINNMWLWLAFDPALLERTWTEVKEVIGKPSSIDPLTKEMIYIAVSVANNCSYCVHSHTAAARAKGMTEEQYGELLAIIGLAGKTNQLATALQVPVDDAFDASATVRRTAAEGS</sequence>
<keyword evidence="3" id="KW-1185">Reference proteome</keyword>
<dbReference type="NCBIfam" id="TIGR00778">
    <property type="entry name" value="ahpD_dom"/>
    <property type="match status" value="1"/>
</dbReference>
<dbReference type="Pfam" id="PF02627">
    <property type="entry name" value="CMD"/>
    <property type="match status" value="1"/>
</dbReference>
<gene>
    <name evidence="2" type="ORF">SAMN05877838_2478</name>
</gene>
<dbReference type="InterPro" id="IPR003779">
    <property type="entry name" value="CMD-like"/>
</dbReference>
<dbReference type="RefSeq" id="WP_097108061.1">
    <property type="nucleotide sequence ID" value="NZ_OCPC01000003.1"/>
</dbReference>
<evidence type="ECO:0000313" key="2">
    <source>
        <dbReference type="EMBL" id="SOE17577.1"/>
    </source>
</evidence>
<proteinExistence type="predicted"/>
<accession>A0A286IC33</accession>
<evidence type="ECO:0000313" key="3">
    <source>
        <dbReference type="Proteomes" id="UP000219465"/>
    </source>
</evidence>
<protein>
    <submittedName>
        <fullName evidence="2">AhpD family alkylhydroperoxidase</fullName>
    </submittedName>
</protein>
<feature type="domain" description="Carboxymuconolactone decarboxylase-like" evidence="1">
    <location>
        <begin position="46"/>
        <end position="124"/>
    </location>
</feature>
<dbReference type="GO" id="GO:0051920">
    <property type="term" value="F:peroxiredoxin activity"/>
    <property type="evidence" value="ECO:0007669"/>
    <property type="project" value="InterPro"/>
</dbReference>
<name>A0A286IC33_9HYPH</name>
<dbReference type="Proteomes" id="UP000219465">
    <property type="component" value="Unassembled WGS sequence"/>
</dbReference>
<dbReference type="AlphaFoldDB" id="A0A286IC33"/>
<dbReference type="EMBL" id="OCPC01000003">
    <property type="protein sequence ID" value="SOE17577.1"/>
    <property type="molecule type" value="Genomic_DNA"/>
</dbReference>
<dbReference type="InterPro" id="IPR029032">
    <property type="entry name" value="AhpD-like"/>
</dbReference>
<organism evidence="2 3">
    <name type="scientific">Hoeflea halophila</name>
    <dbReference type="NCBI Taxonomy" id="714899"/>
    <lineage>
        <taxon>Bacteria</taxon>
        <taxon>Pseudomonadati</taxon>
        <taxon>Pseudomonadota</taxon>
        <taxon>Alphaproteobacteria</taxon>
        <taxon>Hyphomicrobiales</taxon>
        <taxon>Rhizobiaceae</taxon>
        <taxon>Hoeflea</taxon>
    </lineage>
</organism>
<dbReference type="PANTHER" id="PTHR35446:SF2">
    <property type="entry name" value="CARBOXYMUCONOLACTONE DECARBOXYLASE-LIKE DOMAIN-CONTAINING PROTEIN"/>
    <property type="match status" value="1"/>
</dbReference>
<dbReference type="SUPFAM" id="SSF69118">
    <property type="entry name" value="AhpD-like"/>
    <property type="match status" value="1"/>
</dbReference>
<keyword evidence="2" id="KW-0575">Peroxidase</keyword>
<reference evidence="3" key="1">
    <citation type="submission" date="2017-08" db="EMBL/GenBank/DDBJ databases">
        <authorList>
            <person name="Varghese N."/>
            <person name="Submissions S."/>
        </authorList>
    </citation>
    <scope>NUCLEOTIDE SEQUENCE [LARGE SCALE GENOMIC DNA]</scope>
    <source>
        <strain evidence="3">KCTC 23107</strain>
    </source>
</reference>
<dbReference type="Gene3D" id="1.20.1290.10">
    <property type="entry name" value="AhpD-like"/>
    <property type="match status" value="1"/>
</dbReference>
<dbReference type="PANTHER" id="PTHR35446">
    <property type="entry name" value="SI:CH211-175M2.5"/>
    <property type="match status" value="1"/>
</dbReference>
<keyword evidence="2" id="KW-0560">Oxidoreductase</keyword>
<dbReference type="InterPro" id="IPR004675">
    <property type="entry name" value="AhpD_core"/>
</dbReference>